<dbReference type="AlphaFoldDB" id="A0A8R7QYU7"/>
<feature type="domain" description="Protein kinase" evidence="21">
    <location>
        <begin position="24"/>
        <end position="191"/>
    </location>
</feature>
<evidence type="ECO:0000256" key="3">
    <source>
        <dbReference type="ARBA" id="ARBA00022527"/>
    </source>
</evidence>
<dbReference type="InterPro" id="IPR017441">
    <property type="entry name" value="Protein_kinase_ATP_BS"/>
</dbReference>
<dbReference type="Pfam" id="PF00069">
    <property type="entry name" value="Pkinase"/>
    <property type="match status" value="1"/>
</dbReference>
<keyword evidence="11" id="KW-0418">Kinase</keyword>
<proteinExistence type="inferred from homology"/>
<evidence type="ECO:0000256" key="17">
    <source>
        <dbReference type="ARBA" id="ARBA00047899"/>
    </source>
</evidence>
<evidence type="ECO:0000259" key="21">
    <source>
        <dbReference type="PROSITE" id="PS50011"/>
    </source>
</evidence>
<keyword evidence="9" id="KW-0677">Repeat</keyword>
<keyword evidence="3 20" id="KW-0723">Serine/threonine-protein kinase</keyword>
<dbReference type="FunFam" id="1.10.510.10:FF:001023">
    <property type="entry name" value="Os07g0541700 protein"/>
    <property type="match status" value="1"/>
</dbReference>
<dbReference type="GO" id="GO:0005524">
    <property type="term" value="F:ATP binding"/>
    <property type="evidence" value="ECO:0007669"/>
    <property type="project" value="UniProtKB-UniRule"/>
</dbReference>
<keyword evidence="7" id="KW-0812">Transmembrane</keyword>
<keyword evidence="8" id="KW-0732">Signal</keyword>
<evidence type="ECO:0000256" key="20">
    <source>
        <dbReference type="RuleBase" id="RU000304"/>
    </source>
</evidence>
<keyword evidence="23" id="KW-1185">Reference proteome</keyword>
<evidence type="ECO:0000256" key="1">
    <source>
        <dbReference type="ARBA" id="ARBA00004479"/>
    </source>
</evidence>
<comment type="similarity">
    <text evidence="20">Belongs to the protein kinase superfamily.</text>
</comment>
<dbReference type="InterPro" id="IPR008271">
    <property type="entry name" value="Ser/Thr_kinase_AS"/>
</dbReference>
<dbReference type="InterPro" id="IPR000719">
    <property type="entry name" value="Prot_kinase_dom"/>
</dbReference>
<keyword evidence="15" id="KW-0675">Receptor</keyword>
<evidence type="ECO:0000256" key="4">
    <source>
        <dbReference type="ARBA" id="ARBA00022553"/>
    </source>
</evidence>
<keyword evidence="6" id="KW-0808">Transferase</keyword>
<comment type="subcellular location">
    <subcellularLocation>
        <location evidence="1">Membrane</location>
        <topology evidence="1">Single-pass type I membrane protein</topology>
    </subcellularLocation>
</comment>
<dbReference type="Proteomes" id="UP000015106">
    <property type="component" value="Chromosome 7"/>
</dbReference>
<evidence type="ECO:0000256" key="12">
    <source>
        <dbReference type="ARBA" id="ARBA00022840"/>
    </source>
</evidence>
<dbReference type="PROSITE" id="PS00108">
    <property type="entry name" value="PROTEIN_KINASE_ST"/>
    <property type="match status" value="1"/>
</dbReference>
<dbReference type="FunFam" id="3.30.200.20:FF:000309">
    <property type="entry name" value="Leucine-rich repeat receptor protein kinase MSP1"/>
    <property type="match status" value="1"/>
</dbReference>
<keyword evidence="13" id="KW-1133">Transmembrane helix</keyword>
<evidence type="ECO:0000256" key="18">
    <source>
        <dbReference type="ARBA" id="ARBA00048679"/>
    </source>
</evidence>
<evidence type="ECO:0000256" key="7">
    <source>
        <dbReference type="ARBA" id="ARBA00022692"/>
    </source>
</evidence>
<evidence type="ECO:0000256" key="19">
    <source>
        <dbReference type="PROSITE-ProRule" id="PRU10141"/>
    </source>
</evidence>
<sequence>MMFAIWNFDGEDVYKKIVDATNNFSNAFCIGSGGNGSVYRAQLPTGELFAVKKIHVAEDDEQFNREIHSLVNIQHRNIAKLFGYCSATQGRFLVYEYMDRGSLAAALNCLGTAVEMDWARRLNIVRDIAHALSYMHHDCFAPIVHRDIKSSNVLLDLEFKACISDFGLAKILDANGSNCRNLAGTKGYLAL</sequence>
<dbReference type="GO" id="GO:0004674">
    <property type="term" value="F:protein serine/threonine kinase activity"/>
    <property type="evidence" value="ECO:0007669"/>
    <property type="project" value="UniProtKB-KW"/>
</dbReference>
<reference evidence="22" key="3">
    <citation type="submission" date="2022-06" db="UniProtKB">
        <authorList>
            <consortium name="EnsemblPlants"/>
        </authorList>
    </citation>
    <scope>IDENTIFICATION</scope>
</reference>
<evidence type="ECO:0000313" key="22">
    <source>
        <dbReference type="EnsemblPlants" id="TuG1812G0700000096.01.T01"/>
    </source>
</evidence>
<evidence type="ECO:0000256" key="16">
    <source>
        <dbReference type="ARBA" id="ARBA00023180"/>
    </source>
</evidence>
<comment type="catalytic activity">
    <reaction evidence="18">
        <text>L-seryl-[protein] + ATP = O-phospho-L-seryl-[protein] + ADP + H(+)</text>
        <dbReference type="Rhea" id="RHEA:17989"/>
        <dbReference type="Rhea" id="RHEA-COMP:9863"/>
        <dbReference type="Rhea" id="RHEA-COMP:11604"/>
        <dbReference type="ChEBI" id="CHEBI:15378"/>
        <dbReference type="ChEBI" id="CHEBI:29999"/>
        <dbReference type="ChEBI" id="CHEBI:30616"/>
        <dbReference type="ChEBI" id="CHEBI:83421"/>
        <dbReference type="ChEBI" id="CHEBI:456216"/>
        <dbReference type="EC" id="2.7.11.1"/>
    </reaction>
</comment>
<dbReference type="PANTHER" id="PTHR48005">
    <property type="entry name" value="LEUCINE RICH REPEAT KINASE 2"/>
    <property type="match status" value="1"/>
</dbReference>
<feature type="binding site" evidence="19">
    <location>
        <position position="53"/>
    </location>
    <ligand>
        <name>ATP</name>
        <dbReference type="ChEBI" id="CHEBI:30616"/>
    </ligand>
</feature>
<evidence type="ECO:0000256" key="11">
    <source>
        <dbReference type="ARBA" id="ARBA00022777"/>
    </source>
</evidence>
<dbReference type="EnsemblPlants" id="TuG1812G0700000096.01.T01">
    <property type="protein sequence ID" value="TuG1812G0700000096.01.T01"/>
    <property type="gene ID" value="TuG1812G0700000096.01"/>
</dbReference>
<keyword evidence="5" id="KW-0433">Leucine-rich repeat</keyword>
<dbReference type="PROSITE" id="PS50011">
    <property type="entry name" value="PROTEIN_KINASE_DOM"/>
    <property type="match status" value="1"/>
</dbReference>
<dbReference type="Gene3D" id="1.10.510.10">
    <property type="entry name" value="Transferase(Phosphotransferase) domain 1"/>
    <property type="match status" value="1"/>
</dbReference>
<reference evidence="22" key="2">
    <citation type="submission" date="2018-03" db="EMBL/GenBank/DDBJ databases">
        <title>The Triticum urartu genome reveals the dynamic nature of wheat genome evolution.</title>
        <authorList>
            <person name="Ling H."/>
            <person name="Ma B."/>
            <person name="Shi X."/>
            <person name="Liu H."/>
            <person name="Dong L."/>
            <person name="Sun H."/>
            <person name="Cao Y."/>
            <person name="Gao Q."/>
            <person name="Zheng S."/>
            <person name="Li Y."/>
            <person name="Yu Y."/>
            <person name="Du H."/>
            <person name="Qi M."/>
            <person name="Li Y."/>
            <person name="Yu H."/>
            <person name="Cui Y."/>
            <person name="Wang N."/>
            <person name="Chen C."/>
            <person name="Wu H."/>
            <person name="Zhao Y."/>
            <person name="Zhang J."/>
            <person name="Li Y."/>
            <person name="Zhou W."/>
            <person name="Zhang B."/>
            <person name="Hu W."/>
            <person name="Eijk M."/>
            <person name="Tang J."/>
            <person name="Witsenboer H."/>
            <person name="Zhao S."/>
            <person name="Li Z."/>
            <person name="Zhang A."/>
            <person name="Wang D."/>
            <person name="Liang C."/>
        </authorList>
    </citation>
    <scope>NUCLEOTIDE SEQUENCE [LARGE SCALE GENOMIC DNA]</scope>
    <source>
        <strain evidence="22">cv. G1812</strain>
    </source>
</reference>
<dbReference type="SUPFAM" id="SSF56112">
    <property type="entry name" value="Protein kinase-like (PK-like)"/>
    <property type="match status" value="1"/>
</dbReference>
<dbReference type="EnsemblPlants" id="TuG1812G0500001546.01.T01">
    <property type="protein sequence ID" value="TuG1812G0500001546.01.T01"/>
    <property type="gene ID" value="TuG1812G0500001546.01"/>
</dbReference>
<evidence type="ECO:0000256" key="8">
    <source>
        <dbReference type="ARBA" id="ARBA00022729"/>
    </source>
</evidence>
<dbReference type="Proteomes" id="UP000015106">
    <property type="component" value="Chromosome 5"/>
</dbReference>
<keyword evidence="4" id="KW-0597">Phosphoprotein</keyword>
<dbReference type="EC" id="2.7.11.1" evidence="2"/>
<evidence type="ECO:0000313" key="23">
    <source>
        <dbReference type="Proteomes" id="UP000015106"/>
    </source>
</evidence>
<dbReference type="GO" id="GO:0016020">
    <property type="term" value="C:membrane"/>
    <property type="evidence" value="ECO:0007669"/>
    <property type="project" value="UniProtKB-SubCell"/>
</dbReference>
<dbReference type="PANTHER" id="PTHR48005:SF90">
    <property type="entry name" value="OS02G0553000 PROTEIN"/>
    <property type="match status" value="1"/>
</dbReference>
<evidence type="ECO:0000256" key="2">
    <source>
        <dbReference type="ARBA" id="ARBA00012513"/>
    </source>
</evidence>
<evidence type="ECO:0000256" key="6">
    <source>
        <dbReference type="ARBA" id="ARBA00022679"/>
    </source>
</evidence>
<reference evidence="23" key="1">
    <citation type="journal article" date="2013" name="Nature">
        <title>Draft genome of the wheat A-genome progenitor Triticum urartu.</title>
        <authorList>
            <person name="Ling H.Q."/>
            <person name="Zhao S."/>
            <person name="Liu D."/>
            <person name="Wang J."/>
            <person name="Sun H."/>
            <person name="Zhang C."/>
            <person name="Fan H."/>
            <person name="Li D."/>
            <person name="Dong L."/>
            <person name="Tao Y."/>
            <person name="Gao C."/>
            <person name="Wu H."/>
            <person name="Li Y."/>
            <person name="Cui Y."/>
            <person name="Guo X."/>
            <person name="Zheng S."/>
            <person name="Wang B."/>
            <person name="Yu K."/>
            <person name="Liang Q."/>
            <person name="Yang W."/>
            <person name="Lou X."/>
            <person name="Chen J."/>
            <person name="Feng M."/>
            <person name="Jian J."/>
            <person name="Zhang X."/>
            <person name="Luo G."/>
            <person name="Jiang Y."/>
            <person name="Liu J."/>
            <person name="Wang Z."/>
            <person name="Sha Y."/>
            <person name="Zhang B."/>
            <person name="Wu H."/>
            <person name="Tang D."/>
            <person name="Shen Q."/>
            <person name="Xue P."/>
            <person name="Zou S."/>
            <person name="Wang X."/>
            <person name="Liu X."/>
            <person name="Wang F."/>
            <person name="Yang Y."/>
            <person name="An X."/>
            <person name="Dong Z."/>
            <person name="Zhang K."/>
            <person name="Zhang X."/>
            <person name="Luo M.C."/>
            <person name="Dvorak J."/>
            <person name="Tong Y."/>
            <person name="Wang J."/>
            <person name="Yang H."/>
            <person name="Li Z."/>
            <person name="Wang D."/>
            <person name="Zhang A."/>
            <person name="Wang J."/>
        </authorList>
    </citation>
    <scope>NUCLEOTIDE SEQUENCE</scope>
    <source>
        <strain evidence="23">cv. G1812</strain>
    </source>
</reference>
<keyword evidence="16" id="KW-0325">Glycoprotein</keyword>
<keyword evidence="14" id="KW-0472">Membrane</keyword>
<accession>A0A8R7QYU7</accession>
<dbReference type="Gramene" id="TuG1812G0500001546.01.T01">
    <property type="protein sequence ID" value="TuG1812G0500001546.01.T01"/>
    <property type="gene ID" value="TuG1812G0500001546.01"/>
</dbReference>
<protein>
    <recommendedName>
        <fullName evidence="2">non-specific serine/threonine protein kinase</fullName>
        <ecNumber evidence="2">2.7.11.1</ecNumber>
    </recommendedName>
</protein>
<dbReference type="PROSITE" id="PS00107">
    <property type="entry name" value="PROTEIN_KINASE_ATP"/>
    <property type="match status" value="1"/>
</dbReference>
<dbReference type="Gene3D" id="3.30.200.20">
    <property type="entry name" value="Phosphorylase Kinase, domain 1"/>
    <property type="match status" value="1"/>
</dbReference>
<keyword evidence="10 19" id="KW-0547">Nucleotide-binding</keyword>
<evidence type="ECO:0000256" key="14">
    <source>
        <dbReference type="ARBA" id="ARBA00023136"/>
    </source>
</evidence>
<dbReference type="SMART" id="SM00220">
    <property type="entry name" value="S_TKc"/>
    <property type="match status" value="1"/>
</dbReference>
<evidence type="ECO:0000256" key="9">
    <source>
        <dbReference type="ARBA" id="ARBA00022737"/>
    </source>
</evidence>
<dbReference type="InterPro" id="IPR011009">
    <property type="entry name" value="Kinase-like_dom_sf"/>
</dbReference>
<evidence type="ECO:0000256" key="13">
    <source>
        <dbReference type="ARBA" id="ARBA00022989"/>
    </source>
</evidence>
<dbReference type="Gramene" id="TuG1812G0700000096.01.T01">
    <property type="protein sequence ID" value="TuG1812G0700000096.01.T01"/>
    <property type="gene ID" value="TuG1812G0700000096.01"/>
</dbReference>
<dbReference type="InterPro" id="IPR051420">
    <property type="entry name" value="Ser_Thr_Kinases_DiverseReg"/>
</dbReference>
<evidence type="ECO:0000256" key="10">
    <source>
        <dbReference type="ARBA" id="ARBA00022741"/>
    </source>
</evidence>
<organism evidence="22 23">
    <name type="scientific">Triticum urartu</name>
    <name type="common">Red wild einkorn</name>
    <name type="synonym">Crithodium urartu</name>
    <dbReference type="NCBI Taxonomy" id="4572"/>
    <lineage>
        <taxon>Eukaryota</taxon>
        <taxon>Viridiplantae</taxon>
        <taxon>Streptophyta</taxon>
        <taxon>Embryophyta</taxon>
        <taxon>Tracheophyta</taxon>
        <taxon>Spermatophyta</taxon>
        <taxon>Magnoliopsida</taxon>
        <taxon>Liliopsida</taxon>
        <taxon>Poales</taxon>
        <taxon>Poaceae</taxon>
        <taxon>BOP clade</taxon>
        <taxon>Pooideae</taxon>
        <taxon>Triticodae</taxon>
        <taxon>Triticeae</taxon>
        <taxon>Triticinae</taxon>
        <taxon>Triticum</taxon>
    </lineage>
</organism>
<comment type="catalytic activity">
    <reaction evidence="17">
        <text>L-threonyl-[protein] + ATP = O-phospho-L-threonyl-[protein] + ADP + H(+)</text>
        <dbReference type="Rhea" id="RHEA:46608"/>
        <dbReference type="Rhea" id="RHEA-COMP:11060"/>
        <dbReference type="Rhea" id="RHEA-COMP:11605"/>
        <dbReference type="ChEBI" id="CHEBI:15378"/>
        <dbReference type="ChEBI" id="CHEBI:30013"/>
        <dbReference type="ChEBI" id="CHEBI:30616"/>
        <dbReference type="ChEBI" id="CHEBI:61977"/>
        <dbReference type="ChEBI" id="CHEBI:456216"/>
        <dbReference type="EC" id="2.7.11.1"/>
    </reaction>
</comment>
<keyword evidence="12 19" id="KW-0067">ATP-binding</keyword>
<evidence type="ECO:0000256" key="15">
    <source>
        <dbReference type="ARBA" id="ARBA00023170"/>
    </source>
</evidence>
<evidence type="ECO:0000256" key="5">
    <source>
        <dbReference type="ARBA" id="ARBA00022614"/>
    </source>
</evidence>
<name>A0A8R7QYU7_TRIUA</name>